<dbReference type="PIRSF" id="PIRSF000729">
    <property type="entry name" value="GK"/>
    <property type="match status" value="1"/>
</dbReference>
<dbReference type="InterPro" id="IPR041739">
    <property type="entry name" value="G5K_ProB"/>
</dbReference>
<feature type="binding site" evidence="8">
    <location>
        <position position="49"/>
    </location>
    <ligand>
        <name>substrate</name>
    </ligand>
</feature>
<evidence type="ECO:0000313" key="11">
    <source>
        <dbReference type="Proteomes" id="UP000256478"/>
    </source>
</evidence>
<dbReference type="InterPro" id="IPR001048">
    <property type="entry name" value="Asp/Glu/Uridylate_kinase"/>
</dbReference>
<dbReference type="EMBL" id="QUOU01000001">
    <property type="protein sequence ID" value="REL28608.1"/>
    <property type="molecule type" value="Genomic_DNA"/>
</dbReference>
<dbReference type="InterPro" id="IPR015947">
    <property type="entry name" value="PUA-like_sf"/>
</dbReference>
<sequence>MNFQRVVIKVGSALVAPDKQGCSGQYLLSIARFITQCHQAGKEVILVSSGSVAAGRALIRHGSPNPSIPTKQAMAAVGQMKMMANWQRFFDVPCSQLLITHGDLKDRQRYINIKNTIRILLANGVIPIVNENDTVATEELKVGDNDNLAAQVALVSEADCLLILSDVDGLYRENPKDNPNAEKLTDVAQITSAIYQMASGTSNHIATGGMQTKIQAAEKATENGIATYILSGEDAQALEQFAQGVNAGTHFHAQQAPFKAKKHWLKHTLKSTGRVLLDAGAIKAVTQKGASLLPSGITSIDGRFAAGDSIDIIDVTSQSVIAKGISQYSYRDLAKIIGQNSNQIATILGYCPSKVAVHRDDMVILQSAINSEINTDSETDSKTVTTAKTTTPVVNQISRKEE</sequence>
<feature type="binding site" evidence="8">
    <location>
        <position position="145"/>
    </location>
    <ligand>
        <name>substrate</name>
    </ligand>
</feature>
<comment type="catalytic activity">
    <reaction evidence="8">
        <text>L-glutamate + ATP = L-glutamyl 5-phosphate + ADP</text>
        <dbReference type="Rhea" id="RHEA:14877"/>
        <dbReference type="ChEBI" id="CHEBI:29985"/>
        <dbReference type="ChEBI" id="CHEBI:30616"/>
        <dbReference type="ChEBI" id="CHEBI:58274"/>
        <dbReference type="ChEBI" id="CHEBI:456216"/>
        <dbReference type="EC" id="2.7.2.11"/>
    </reaction>
</comment>
<evidence type="ECO:0000256" key="4">
    <source>
        <dbReference type="ARBA" id="ARBA00022679"/>
    </source>
</evidence>
<keyword evidence="4 8" id="KW-0808">Transferase</keyword>
<evidence type="ECO:0000259" key="9">
    <source>
        <dbReference type="SMART" id="SM00359"/>
    </source>
</evidence>
<dbReference type="GO" id="GO:0004349">
    <property type="term" value="F:glutamate 5-kinase activity"/>
    <property type="evidence" value="ECO:0007669"/>
    <property type="project" value="UniProtKB-UniRule"/>
</dbReference>
<comment type="function">
    <text evidence="8">Catalyzes the transfer of a phosphate group to glutamate to form L-glutamate 5-phosphate.</text>
</comment>
<evidence type="ECO:0000256" key="1">
    <source>
        <dbReference type="ARBA" id="ARBA00022490"/>
    </source>
</evidence>
<dbReference type="CDD" id="cd21157">
    <property type="entry name" value="PUA_G5K"/>
    <property type="match status" value="1"/>
</dbReference>
<dbReference type="InterPro" id="IPR036393">
    <property type="entry name" value="AceGlu_kinase-like_sf"/>
</dbReference>
<dbReference type="InterPro" id="IPR036974">
    <property type="entry name" value="PUA_sf"/>
</dbReference>
<feature type="binding site" evidence="8">
    <location>
        <begin position="165"/>
        <end position="166"/>
    </location>
    <ligand>
        <name>ATP</name>
        <dbReference type="ChEBI" id="CHEBI:30616"/>
    </ligand>
</feature>
<dbReference type="HAMAP" id="MF_00456">
    <property type="entry name" value="ProB"/>
    <property type="match status" value="1"/>
</dbReference>
<dbReference type="InterPro" id="IPR011529">
    <property type="entry name" value="Glu_5kinase"/>
</dbReference>
<comment type="subcellular location">
    <subcellularLocation>
        <location evidence="8">Cytoplasm</location>
    </subcellularLocation>
</comment>
<reference evidence="10 11" key="1">
    <citation type="submission" date="2018-08" db="EMBL/GenBank/DDBJ databases">
        <title>Thalassotalea euphylliae genome.</title>
        <authorList>
            <person name="Summers S."/>
            <person name="Rice S.A."/>
            <person name="Freckelton M.L."/>
            <person name="Nedved B.T."/>
            <person name="Hadfield M.G."/>
        </authorList>
    </citation>
    <scope>NUCLEOTIDE SEQUENCE [LARGE SCALE GENOMIC DNA]</scope>
    <source>
        <strain evidence="10 11">H1</strain>
    </source>
</reference>
<feature type="binding site" evidence="8">
    <location>
        <position position="133"/>
    </location>
    <ligand>
        <name>substrate</name>
    </ligand>
</feature>
<name>A0A3E0TVJ0_9GAMM</name>
<evidence type="ECO:0000256" key="3">
    <source>
        <dbReference type="ARBA" id="ARBA00022650"/>
    </source>
</evidence>
<organism evidence="10 11">
    <name type="scientific">Thalassotalea euphylliae</name>
    <dbReference type="NCBI Taxonomy" id="1655234"/>
    <lineage>
        <taxon>Bacteria</taxon>
        <taxon>Pseudomonadati</taxon>
        <taxon>Pseudomonadota</taxon>
        <taxon>Gammaproteobacteria</taxon>
        <taxon>Alteromonadales</taxon>
        <taxon>Colwelliaceae</taxon>
        <taxon>Thalassotalea</taxon>
    </lineage>
</organism>
<dbReference type="NCBIfam" id="TIGR01027">
    <property type="entry name" value="proB"/>
    <property type="match status" value="1"/>
</dbReference>
<dbReference type="UniPathway" id="UPA00098">
    <property type="reaction ID" value="UER00359"/>
</dbReference>
<dbReference type="PROSITE" id="PS50890">
    <property type="entry name" value="PUA"/>
    <property type="match status" value="1"/>
</dbReference>
<dbReference type="InterPro" id="IPR001057">
    <property type="entry name" value="Glu/AcGlu_kinase"/>
</dbReference>
<gene>
    <name evidence="8 10" type="primary">proB</name>
    <name evidence="10" type="ORF">DXX93_19915</name>
</gene>
<feature type="domain" description="PUA" evidence="9">
    <location>
        <begin position="273"/>
        <end position="357"/>
    </location>
</feature>
<dbReference type="PRINTS" id="PR00474">
    <property type="entry name" value="GLU5KINASE"/>
</dbReference>
<evidence type="ECO:0000313" key="10">
    <source>
        <dbReference type="EMBL" id="REL28608.1"/>
    </source>
</evidence>
<evidence type="ECO:0000256" key="5">
    <source>
        <dbReference type="ARBA" id="ARBA00022741"/>
    </source>
</evidence>
<accession>A0A3E0TVJ0</accession>
<dbReference type="Gene3D" id="2.30.130.10">
    <property type="entry name" value="PUA domain"/>
    <property type="match status" value="1"/>
</dbReference>
<dbReference type="PROSITE" id="PS00902">
    <property type="entry name" value="GLUTAMATE_5_KINASE"/>
    <property type="match status" value="1"/>
</dbReference>
<dbReference type="GO" id="GO:0005524">
    <property type="term" value="F:ATP binding"/>
    <property type="evidence" value="ECO:0007669"/>
    <property type="project" value="UniProtKB-KW"/>
</dbReference>
<dbReference type="RefSeq" id="WP_116009639.1">
    <property type="nucleotide sequence ID" value="NZ_QUOU01000001.1"/>
</dbReference>
<dbReference type="SUPFAM" id="SSF53633">
    <property type="entry name" value="Carbamate kinase-like"/>
    <property type="match status" value="1"/>
</dbReference>
<dbReference type="GO" id="GO:0003723">
    <property type="term" value="F:RNA binding"/>
    <property type="evidence" value="ECO:0007669"/>
    <property type="project" value="InterPro"/>
</dbReference>
<comment type="similarity">
    <text evidence="8">Belongs to the glutamate 5-kinase family.</text>
</comment>
<comment type="caution">
    <text evidence="10">The sequence shown here is derived from an EMBL/GenBank/DDBJ whole genome shotgun (WGS) entry which is preliminary data.</text>
</comment>
<dbReference type="InterPro" id="IPR002478">
    <property type="entry name" value="PUA"/>
</dbReference>
<dbReference type="SUPFAM" id="SSF88697">
    <property type="entry name" value="PUA domain-like"/>
    <property type="match status" value="1"/>
</dbReference>
<dbReference type="InterPro" id="IPR005715">
    <property type="entry name" value="Glu_5kinase/COase_Synthase"/>
</dbReference>
<dbReference type="Pfam" id="PF01472">
    <property type="entry name" value="PUA"/>
    <property type="match status" value="1"/>
</dbReference>
<evidence type="ECO:0000256" key="7">
    <source>
        <dbReference type="ARBA" id="ARBA00022840"/>
    </source>
</evidence>
<dbReference type="Pfam" id="PF00696">
    <property type="entry name" value="AA_kinase"/>
    <property type="match status" value="1"/>
</dbReference>
<feature type="binding site" evidence="8">
    <location>
        <position position="9"/>
    </location>
    <ligand>
        <name>ATP</name>
        <dbReference type="ChEBI" id="CHEBI:30616"/>
    </ligand>
</feature>
<feature type="binding site" evidence="8">
    <location>
        <begin position="207"/>
        <end position="213"/>
    </location>
    <ligand>
        <name>ATP</name>
        <dbReference type="ChEBI" id="CHEBI:30616"/>
    </ligand>
</feature>
<keyword evidence="5 8" id="KW-0547">Nucleotide-binding</keyword>
<proteinExistence type="inferred from homology"/>
<dbReference type="SMART" id="SM00359">
    <property type="entry name" value="PUA"/>
    <property type="match status" value="1"/>
</dbReference>
<evidence type="ECO:0000256" key="8">
    <source>
        <dbReference type="HAMAP-Rule" id="MF_00456"/>
    </source>
</evidence>
<dbReference type="CDD" id="cd04242">
    <property type="entry name" value="AAK_G5K_ProB"/>
    <property type="match status" value="1"/>
</dbReference>
<dbReference type="PANTHER" id="PTHR43654:SF1">
    <property type="entry name" value="ISOPENTENYL PHOSPHATE KINASE"/>
    <property type="match status" value="1"/>
</dbReference>
<evidence type="ECO:0000256" key="6">
    <source>
        <dbReference type="ARBA" id="ARBA00022777"/>
    </source>
</evidence>
<dbReference type="GO" id="GO:0005829">
    <property type="term" value="C:cytosol"/>
    <property type="evidence" value="ECO:0007669"/>
    <property type="project" value="TreeGrafter"/>
</dbReference>
<dbReference type="AlphaFoldDB" id="A0A3E0TVJ0"/>
<dbReference type="Proteomes" id="UP000256478">
    <property type="component" value="Unassembled WGS sequence"/>
</dbReference>
<protein>
    <recommendedName>
        <fullName evidence="8">Glutamate 5-kinase</fullName>
        <ecNumber evidence="8">2.7.2.11</ecNumber>
    </recommendedName>
    <alternativeName>
        <fullName evidence="8">Gamma-glutamyl kinase</fullName>
        <shortName evidence="8">GK</shortName>
    </alternativeName>
</protein>
<dbReference type="EC" id="2.7.2.11" evidence="8"/>
<keyword evidence="6 8" id="KW-0418">Kinase</keyword>
<evidence type="ECO:0000256" key="2">
    <source>
        <dbReference type="ARBA" id="ARBA00022605"/>
    </source>
</evidence>
<dbReference type="InterPro" id="IPR019797">
    <property type="entry name" value="Glutamate_5-kinase_CS"/>
</dbReference>
<keyword evidence="7 8" id="KW-0067">ATP-binding</keyword>
<dbReference type="GO" id="GO:0055129">
    <property type="term" value="P:L-proline biosynthetic process"/>
    <property type="evidence" value="ECO:0007669"/>
    <property type="project" value="UniProtKB-UniRule"/>
</dbReference>
<dbReference type="PANTHER" id="PTHR43654">
    <property type="entry name" value="GLUTAMATE 5-KINASE"/>
    <property type="match status" value="1"/>
</dbReference>
<keyword evidence="1 8" id="KW-0963">Cytoplasm</keyword>
<keyword evidence="3 8" id="KW-0641">Proline biosynthesis</keyword>
<keyword evidence="2 8" id="KW-0028">Amino-acid biosynthesis</keyword>
<dbReference type="OrthoDB" id="9804434at2"/>
<dbReference type="FunFam" id="3.40.1160.10:FF:000018">
    <property type="entry name" value="Glutamate 5-kinase"/>
    <property type="match status" value="1"/>
</dbReference>
<comment type="pathway">
    <text evidence="8">Amino-acid biosynthesis; L-proline biosynthesis; L-glutamate 5-semialdehyde from L-glutamate: step 1/2.</text>
</comment>
<dbReference type="Gene3D" id="3.40.1160.10">
    <property type="entry name" value="Acetylglutamate kinase-like"/>
    <property type="match status" value="1"/>
</dbReference>